<keyword evidence="6" id="KW-0143">Chaperone</keyword>
<comment type="function">
    <text evidence="8">Also involved in hydrogenase metallocenter assembly, probably by participating in the nickel insertion step. This function in hydrogenase biosynthesis requires chaperone activity and the presence of the metal-binding domain, but not PPIase activity.</text>
</comment>
<evidence type="ECO:0000256" key="1">
    <source>
        <dbReference type="ARBA" id="ARBA00000971"/>
    </source>
</evidence>
<evidence type="ECO:0000256" key="7">
    <source>
        <dbReference type="ARBA" id="ARBA00023235"/>
    </source>
</evidence>
<evidence type="ECO:0000256" key="9">
    <source>
        <dbReference type="PROSITE-ProRule" id="PRU00277"/>
    </source>
</evidence>
<comment type="catalytic activity">
    <reaction evidence="1 9 10">
        <text>[protein]-peptidylproline (omega=180) = [protein]-peptidylproline (omega=0)</text>
        <dbReference type="Rhea" id="RHEA:16237"/>
        <dbReference type="Rhea" id="RHEA-COMP:10747"/>
        <dbReference type="Rhea" id="RHEA-COMP:10748"/>
        <dbReference type="ChEBI" id="CHEBI:83833"/>
        <dbReference type="ChEBI" id="CHEBI:83834"/>
        <dbReference type="EC" id="5.2.1.8"/>
    </reaction>
</comment>
<dbReference type="PROSITE" id="PS50059">
    <property type="entry name" value="FKBP_PPIASE"/>
    <property type="match status" value="1"/>
</dbReference>
<dbReference type="GO" id="GO:0003755">
    <property type="term" value="F:peptidyl-prolyl cis-trans isomerase activity"/>
    <property type="evidence" value="ECO:0007669"/>
    <property type="project" value="UniProtKB-UniRule"/>
</dbReference>
<dbReference type="AlphaFoldDB" id="A0A517XQE1"/>
<name>A0A517XQE1_9BACT</name>
<dbReference type="EC" id="5.2.1.8" evidence="10"/>
<feature type="domain" description="PPIase FKBP-type" evidence="11">
    <location>
        <begin position="7"/>
        <end position="91"/>
    </location>
</feature>
<dbReference type="GO" id="GO:0005737">
    <property type="term" value="C:cytoplasm"/>
    <property type="evidence" value="ECO:0007669"/>
    <property type="project" value="UniProtKB-SubCell"/>
</dbReference>
<reference evidence="12 13" key="1">
    <citation type="submission" date="2019-02" db="EMBL/GenBank/DDBJ databases">
        <title>Deep-cultivation of Planctomycetes and their phenomic and genomic characterization uncovers novel biology.</title>
        <authorList>
            <person name="Wiegand S."/>
            <person name="Jogler M."/>
            <person name="Boedeker C."/>
            <person name="Pinto D."/>
            <person name="Vollmers J."/>
            <person name="Rivas-Marin E."/>
            <person name="Kohn T."/>
            <person name="Peeters S.H."/>
            <person name="Heuer A."/>
            <person name="Rast P."/>
            <person name="Oberbeckmann S."/>
            <person name="Bunk B."/>
            <person name="Jeske O."/>
            <person name="Meyerdierks A."/>
            <person name="Storesund J.E."/>
            <person name="Kallscheuer N."/>
            <person name="Luecker S."/>
            <person name="Lage O.M."/>
            <person name="Pohl T."/>
            <person name="Merkel B.J."/>
            <person name="Hornburger P."/>
            <person name="Mueller R.-W."/>
            <person name="Bruemmer F."/>
            <person name="Labrenz M."/>
            <person name="Spormann A.M."/>
            <person name="Op den Camp H."/>
            <person name="Overmann J."/>
            <person name="Amann R."/>
            <person name="Jetten M.S.M."/>
            <person name="Mascher T."/>
            <person name="Medema M.H."/>
            <person name="Devos D.P."/>
            <person name="Kaster A.-K."/>
            <person name="Ovreas L."/>
            <person name="Rohde M."/>
            <person name="Galperin M.Y."/>
            <person name="Jogler C."/>
        </authorList>
    </citation>
    <scope>NUCLEOTIDE SEQUENCE [LARGE SCALE GENOMIC DNA]</scope>
    <source>
        <strain evidence="12 13">ETA_A1</strain>
    </source>
</reference>
<accession>A0A517XQE1</accession>
<keyword evidence="7 9" id="KW-0413">Isomerase</keyword>
<evidence type="ECO:0000313" key="13">
    <source>
        <dbReference type="Proteomes" id="UP000319576"/>
    </source>
</evidence>
<dbReference type="KEGG" id="uli:ETAA1_16590"/>
<evidence type="ECO:0000256" key="5">
    <source>
        <dbReference type="ARBA" id="ARBA00023110"/>
    </source>
</evidence>
<dbReference type="RefSeq" id="WP_145236112.1">
    <property type="nucleotide sequence ID" value="NZ_CP036273.1"/>
</dbReference>
<gene>
    <name evidence="12" type="primary">fkpB</name>
    <name evidence="12" type="ORF">ETAA1_16590</name>
</gene>
<dbReference type="PANTHER" id="PTHR47861">
    <property type="entry name" value="FKBP-TYPE PEPTIDYL-PROLYL CIS-TRANS ISOMERASE SLYD"/>
    <property type="match status" value="1"/>
</dbReference>
<evidence type="ECO:0000256" key="6">
    <source>
        <dbReference type="ARBA" id="ARBA00023186"/>
    </source>
</evidence>
<evidence type="ECO:0000256" key="10">
    <source>
        <dbReference type="RuleBase" id="RU003915"/>
    </source>
</evidence>
<evidence type="ECO:0000313" key="12">
    <source>
        <dbReference type="EMBL" id="QDU19723.1"/>
    </source>
</evidence>
<keyword evidence="13" id="KW-1185">Reference proteome</keyword>
<dbReference type="PANTHER" id="PTHR47861:SF3">
    <property type="entry name" value="FKBP-TYPE PEPTIDYL-PROLYL CIS-TRANS ISOMERASE SLYD"/>
    <property type="match status" value="1"/>
</dbReference>
<dbReference type="OrthoDB" id="9808891at2"/>
<organism evidence="12 13">
    <name type="scientific">Urbifossiella limnaea</name>
    <dbReference type="NCBI Taxonomy" id="2528023"/>
    <lineage>
        <taxon>Bacteria</taxon>
        <taxon>Pseudomonadati</taxon>
        <taxon>Planctomycetota</taxon>
        <taxon>Planctomycetia</taxon>
        <taxon>Gemmatales</taxon>
        <taxon>Gemmataceae</taxon>
        <taxon>Urbifossiella</taxon>
    </lineage>
</organism>
<dbReference type="Pfam" id="PF00254">
    <property type="entry name" value="FKBP_C"/>
    <property type="match status" value="1"/>
</dbReference>
<dbReference type="GO" id="GO:0042026">
    <property type="term" value="P:protein refolding"/>
    <property type="evidence" value="ECO:0007669"/>
    <property type="project" value="UniProtKB-ARBA"/>
</dbReference>
<dbReference type="InterPro" id="IPR046357">
    <property type="entry name" value="PPIase_dom_sf"/>
</dbReference>
<sequence length="149" mass="16054">MRMSQVGDRVLVHFVKRYADGAVRSSPDAAPLGVTVGTRHPRLPGLWGELVGLKAGDTARFTVPADRAFGATDPTRVVCVSRTRFAAEATLTPGRPARMRLSGGRSRRVRVIEVRAKDVLVDANHPRCGQALDLEVRLVAFEASTAPAN</sequence>
<dbReference type="Proteomes" id="UP000319576">
    <property type="component" value="Chromosome"/>
</dbReference>
<dbReference type="SUPFAM" id="SSF54534">
    <property type="entry name" value="FKBP-like"/>
    <property type="match status" value="1"/>
</dbReference>
<evidence type="ECO:0000256" key="4">
    <source>
        <dbReference type="ARBA" id="ARBA00022490"/>
    </source>
</evidence>
<dbReference type="Gene3D" id="3.10.50.40">
    <property type="match status" value="1"/>
</dbReference>
<protein>
    <recommendedName>
        <fullName evidence="10">Peptidyl-prolyl cis-trans isomerase</fullName>
        <ecNumber evidence="10">5.2.1.8</ecNumber>
    </recommendedName>
</protein>
<dbReference type="InterPro" id="IPR001179">
    <property type="entry name" value="PPIase_FKBP_dom"/>
</dbReference>
<keyword evidence="4" id="KW-0963">Cytoplasm</keyword>
<evidence type="ECO:0000256" key="3">
    <source>
        <dbReference type="ARBA" id="ARBA00006577"/>
    </source>
</evidence>
<keyword evidence="5 9" id="KW-0697">Rotamase</keyword>
<comment type="subcellular location">
    <subcellularLocation>
        <location evidence="2">Cytoplasm</location>
    </subcellularLocation>
</comment>
<dbReference type="EMBL" id="CP036273">
    <property type="protein sequence ID" value="QDU19723.1"/>
    <property type="molecule type" value="Genomic_DNA"/>
</dbReference>
<evidence type="ECO:0000256" key="2">
    <source>
        <dbReference type="ARBA" id="ARBA00004496"/>
    </source>
</evidence>
<evidence type="ECO:0000259" key="11">
    <source>
        <dbReference type="PROSITE" id="PS50059"/>
    </source>
</evidence>
<evidence type="ECO:0000256" key="8">
    <source>
        <dbReference type="ARBA" id="ARBA00037071"/>
    </source>
</evidence>
<comment type="similarity">
    <text evidence="3 10">Belongs to the FKBP-type PPIase family.</text>
</comment>
<proteinExistence type="inferred from homology"/>